<dbReference type="Proteomes" id="UP000326340">
    <property type="component" value="Unassembled WGS sequence"/>
</dbReference>
<gene>
    <name evidence="2" type="ORF">CSHISOI_09724</name>
</gene>
<name>A0A5Q4BGA6_9PEZI</name>
<feature type="compositionally biased region" description="Basic residues" evidence="1">
    <location>
        <begin position="44"/>
        <end position="54"/>
    </location>
</feature>
<dbReference type="AlphaFoldDB" id="A0A5Q4BGA6"/>
<feature type="region of interest" description="Disordered" evidence="1">
    <location>
        <begin position="36"/>
        <end position="58"/>
    </location>
</feature>
<evidence type="ECO:0000313" key="2">
    <source>
        <dbReference type="EMBL" id="TQN65694.1"/>
    </source>
</evidence>
<accession>A0A5Q4BGA6</accession>
<evidence type="ECO:0000256" key="1">
    <source>
        <dbReference type="SAM" id="MobiDB-lite"/>
    </source>
</evidence>
<sequence>MEHCFHRRSLFRPASLALTAWLYGNDPPDAGASWLAPDIPPHEHHTKQSVRHSGGRMGKPPCVRALAMMARLLLPTRARLPALPMYAYNPDPFGSPGSVIQISNLGHPRNSP</sequence>
<dbReference type="EMBL" id="PUHP01001494">
    <property type="protein sequence ID" value="TQN65694.1"/>
    <property type="molecule type" value="Genomic_DNA"/>
</dbReference>
<protein>
    <submittedName>
        <fullName evidence="2">Uncharacterized protein</fullName>
    </submittedName>
</protein>
<evidence type="ECO:0000313" key="3">
    <source>
        <dbReference type="Proteomes" id="UP000326340"/>
    </source>
</evidence>
<reference evidence="2 3" key="1">
    <citation type="journal article" date="2019" name="Sci. Rep.">
        <title>Colletotrichum shisoi sp. nov., an anthracnose pathogen of Perilla frutescens in Japan: molecular phylogenetic, morphological and genomic evidence.</title>
        <authorList>
            <person name="Gan P."/>
            <person name="Tsushima A."/>
            <person name="Hiroyama R."/>
            <person name="Narusaka M."/>
            <person name="Takano Y."/>
            <person name="Narusaka Y."/>
            <person name="Kawaradani M."/>
            <person name="Damm U."/>
            <person name="Shirasu K."/>
        </authorList>
    </citation>
    <scope>NUCLEOTIDE SEQUENCE [LARGE SCALE GENOMIC DNA]</scope>
    <source>
        <strain evidence="2 3">PG-2018a</strain>
    </source>
</reference>
<keyword evidence="3" id="KW-1185">Reference proteome</keyword>
<comment type="caution">
    <text evidence="2">The sequence shown here is derived from an EMBL/GenBank/DDBJ whole genome shotgun (WGS) entry which is preliminary data.</text>
</comment>
<proteinExistence type="predicted"/>
<organism evidence="2 3">
    <name type="scientific">Colletotrichum shisoi</name>
    <dbReference type="NCBI Taxonomy" id="2078593"/>
    <lineage>
        <taxon>Eukaryota</taxon>
        <taxon>Fungi</taxon>
        <taxon>Dikarya</taxon>
        <taxon>Ascomycota</taxon>
        <taxon>Pezizomycotina</taxon>
        <taxon>Sordariomycetes</taxon>
        <taxon>Hypocreomycetidae</taxon>
        <taxon>Glomerellales</taxon>
        <taxon>Glomerellaceae</taxon>
        <taxon>Colletotrichum</taxon>
        <taxon>Colletotrichum destructivum species complex</taxon>
    </lineage>
</organism>